<evidence type="ECO:0000256" key="1">
    <source>
        <dbReference type="SAM" id="Phobius"/>
    </source>
</evidence>
<dbReference type="KEGG" id="pcor:KS4_12510"/>
<dbReference type="EMBL" id="CP036425">
    <property type="protein sequence ID" value="QDU33206.1"/>
    <property type="molecule type" value="Genomic_DNA"/>
</dbReference>
<keyword evidence="1" id="KW-0472">Membrane</keyword>
<protein>
    <submittedName>
        <fullName evidence="2">Uncharacterized protein</fullName>
    </submittedName>
</protein>
<feature type="transmembrane region" description="Helical" evidence="1">
    <location>
        <begin position="49"/>
        <end position="73"/>
    </location>
</feature>
<keyword evidence="1" id="KW-0812">Transmembrane</keyword>
<organism evidence="2 3">
    <name type="scientific">Poriferisphaera corsica</name>
    <dbReference type="NCBI Taxonomy" id="2528020"/>
    <lineage>
        <taxon>Bacteria</taxon>
        <taxon>Pseudomonadati</taxon>
        <taxon>Planctomycetota</taxon>
        <taxon>Phycisphaerae</taxon>
        <taxon>Phycisphaerales</taxon>
        <taxon>Phycisphaeraceae</taxon>
        <taxon>Poriferisphaera</taxon>
    </lineage>
</organism>
<evidence type="ECO:0000313" key="2">
    <source>
        <dbReference type="EMBL" id="QDU33206.1"/>
    </source>
</evidence>
<keyword evidence="1" id="KW-1133">Transmembrane helix</keyword>
<name>A0A517YSK1_9BACT</name>
<evidence type="ECO:0000313" key="3">
    <source>
        <dbReference type="Proteomes" id="UP000317369"/>
    </source>
</evidence>
<reference evidence="2 3" key="1">
    <citation type="submission" date="2019-02" db="EMBL/GenBank/DDBJ databases">
        <title>Deep-cultivation of Planctomycetes and their phenomic and genomic characterization uncovers novel biology.</title>
        <authorList>
            <person name="Wiegand S."/>
            <person name="Jogler M."/>
            <person name="Boedeker C."/>
            <person name="Pinto D."/>
            <person name="Vollmers J."/>
            <person name="Rivas-Marin E."/>
            <person name="Kohn T."/>
            <person name="Peeters S.H."/>
            <person name="Heuer A."/>
            <person name="Rast P."/>
            <person name="Oberbeckmann S."/>
            <person name="Bunk B."/>
            <person name="Jeske O."/>
            <person name="Meyerdierks A."/>
            <person name="Storesund J.E."/>
            <person name="Kallscheuer N."/>
            <person name="Luecker S."/>
            <person name="Lage O.M."/>
            <person name="Pohl T."/>
            <person name="Merkel B.J."/>
            <person name="Hornburger P."/>
            <person name="Mueller R.-W."/>
            <person name="Bruemmer F."/>
            <person name="Labrenz M."/>
            <person name="Spormann A.M."/>
            <person name="Op den Camp H."/>
            <person name="Overmann J."/>
            <person name="Amann R."/>
            <person name="Jetten M.S.M."/>
            <person name="Mascher T."/>
            <person name="Medema M.H."/>
            <person name="Devos D.P."/>
            <person name="Kaster A.-K."/>
            <person name="Ovreas L."/>
            <person name="Rohde M."/>
            <person name="Galperin M.Y."/>
            <person name="Jogler C."/>
        </authorList>
    </citation>
    <scope>NUCLEOTIDE SEQUENCE [LARGE SCALE GENOMIC DNA]</scope>
    <source>
        <strain evidence="2 3">KS4</strain>
    </source>
</reference>
<feature type="transmembrane region" description="Helical" evidence="1">
    <location>
        <begin position="20"/>
        <end position="43"/>
    </location>
</feature>
<accession>A0A517YSK1</accession>
<proteinExistence type="predicted"/>
<keyword evidence="3" id="KW-1185">Reference proteome</keyword>
<sequence>MGGGGNRLYALQRLLCEQAWVGVFGTLLGLLVVIISLLVMQIASGGGGALMAAAVMSLSGLFFVWLGVVFLVLQVMGVKGVRGG</sequence>
<gene>
    <name evidence="2" type="ORF">KS4_12510</name>
</gene>
<dbReference type="Proteomes" id="UP000317369">
    <property type="component" value="Chromosome"/>
</dbReference>
<dbReference type="AlphaFoldDB" id="A0A517YSK1"/>